<dbReference type="AlphaFoldDB" id="A0A975GTK6"/>
<dbReference type="EMBL" id="CP061800">
    <property type="protein sequence ID" value="QTA93179.1"/>
    <property type="molecule type" value="Genomic_DNA"/>
</dbReference>
<protein>
    <submittedName>
        <fullName evidence="1">Solute-binding protein family 3 domain-containing protein, MltF-like</fullName>
    </submittedName>
</protein>
<organism evidence="1 2">
    <name type="scientific">Desulfonema magnum</name>
    <dbReference type="NCBI Taxonomy" id="45655"/>
    <lineage>
        <taxon>Bacteria</taxon>
        <taxon>Pseudomonadati</taxon>
        <taxon>Thermodesulfobacteriota</taxon>
        <taxon>Desulfobacteria</taxon>
        <taxon>Desulfobacterales</taxon>
        <taxon>Desulfococcaceae</taxon>
        <taxon>Desulfonema</taxon>
    </lineage>
</organism>
<sequence length="239" mass="27247">MKQTLFFLSIVSVFLTVRPLVASEPLIFSTFQSASVADDLSEAVLREAYKRIGLQIVVKKFPAKRALLMANNGRTDGELFRIIGTEKHCPNLIRIPVPIIFFKGSVFTKNTDFPVKGWDSLKPYKIGIVRGIQFSDAPTKQMKRYDFNLIEELFKSLDKGLIDIALYAHLDGLVFIKNHFKGSGMRVLEPPLVELPLYNYLHKKHKKLVPKITSVLQKMEQEGMIQKIVQETEAKILQK</sequence>
<proteinExistence type="predicted"/>
<gene>
    <name evidence="1" type="ORF">dnm_092760</name>
</gene>
<dbReference type="Gene3D" id="3.40.190.10">
    <property type="entry name" value="Periplasmic binding protein-like II"/>
    <property type="match status" value="2"/>
</dbReference>
<reference evidence="1" key="1">
    <citation type="journal article" date="2021" name="Microb. Physiol.">
        <title>Proteogenomic Insights into the Physiology of Marine, Sulfate-Reducing, Filamentous Desulfonema limicola and Desulfonema magnum.</title>
        <authorList>
            <person name="Schnaars V."/>
            <person name="Wohlbrand L."/>
            <person name="Scheve S."/>
            <person name="Hinrichs C."/>
            <person name="Reinhardt R."/>
            <person name="Rabus R."/>
        </authorList>
    </citation>
    <scope>NUCLEOTIDE SEQUENCE</scope>
    <source>
        <strain evidence="1">4be13</strain>
    </source>
</reference>
<dbReference type="RefSeq" id="WP_207680235.1">
    <property type="nucleotide sequence ID" value="NZ_CP061800.1"/>
</dbReference>
<dbReference type="Proteomes" id="UP000663722">
    <property type="component" value="Chromosome"/>
</dbReference>
<keyword evidence="2" id="KW-1185">Reference proteome</keyword>
<evidence type="ECO:0000313" key="2">
    <source>
        <dbReference type="Proteomes" id="UP000663722"/>
    </source>
</evidence>
<dbReference type="KEGG" id="dmm:dnm_092760"/>
<name>A0A975GTK6_9BACT</name>
<accession>A0A975GTK6</accession>
<dbReference type="SUPFAM" id="SSF53850">
    <property type="entry name" value="Periplasmic binding protein-like II"/>
    <property type="match status" value="1"/>
</dbReference>
<evidence type="ECO:0000313" key="1">
    <source>
        <dbReference type="EMBL" id="QTA93179.1"/>
    </source>
</evidence>